<protein>
    <submittedName>
        <fullName evidence="1">Uncharacterized protein</fullName>
    </submittedName>
</protein>
<dbReference type="Proteomes" id="UP001597182">
    <property type="component" value="Unassembled WGS sequence"/>
</dbReference>
<gene>
    <name evidence="1" type="ORF">ACFQ34_33815</name>
</gene>
<keyword evidence="2" id="KW-1185">Reference proteome</keyword>
<dbReference type="RefSeq" id="WP_379653470.1">
    <property type="nucleotide sequence ID" value="NZ_JBHTMB010000389.1"/>
</dbReference>
<accession>A0ABW3VV34</accession>
<name>A0ABW3VV34_9PSEU</name>
<reference evidence="2" key="1">
    <citation type="journal article" date="2019" name="Int. J. Syst. Evol. Microbiol.">
        <title>The Global Catalogue of Microorganisms (GCM) 10K type strain sequencing project: providing services to taxonomists for standard genome sequencing and annotation.</title>
        <authorList>
            <consortium name="The Broad Institute Genomics Platform"/>
            <consortium name="The Broad Institute Genome Sequencing Center for Infectious Disease"/>
            <person name="Wu L."/>
            <person name="Ma J."/>
        </authorList>
    </citation>
    <scope>NUCLEOTIDE SEQUENCE [LARGE SCALE GENOMIC DNA]</scope>
    <source>
        <strain evidence="2">CCUG 49018</strain>
    </source>
</reference>
<evidence type="ECO:0000313" key="2">
    <source>
        <dbReference type="Proteomes" id="UP001597182"/>
    </source>
</evidence>
<organism evidence="1 2">
    <name type="scientific">Pseudonocardia benzenivorans</name>
    <dbReference type="NCBI Taxonomy" id="228005"/>
    <lineage>
        <taxon>Bacteria</taxon>
        <taxon>Bacillati</taxon>
        <taxon>Actinomycetota</taxon>
        <taxon>Actinomycetes</taxon>
        <taxon>Pseudonocardiales</taxon>
        <taxon>Pseudonocardiaceae</taxon>
        <taxon>Pseudonocardia</taxon>
    </lineage>
</organism>
<proteinExistence type="predicted"/>
<comment type="caution">
    <text evidence="1">The sequence shown here is derived from an EMBL/GenBank/DDBJ whole genome shotgun (WGS) entry which is preliminary data.</text>
</comment>
<dbReference type="Gene3D" id="3.90.320.10">
    <property type="match status" value="1"/>
</dbReference>
<dbReference type="InterPro" id="IPR011604">
    <property type="entry name" value="PDDEXK-like_dom_sf"/>
</dbReference>
<evidence type="ECO:0000313" key="1">
    <source>
        <dbReference type="EMBL" id="MFD1238280.1"/>
    </source>
</evidence>
<feature type="non-terminal residue" evidence="1">
    <location>
        <position position="112"/>
    </location>
</feature>
<dbReference type="EMBL" id="JBHTMB010000389">
    <property type="protein sequence ID" value="MFD1238280.1"/>
    <property type="molecule type" value="Genomic_DNA"/>
</dbReference>
<sequence length="112" mass="12043">MAEITRAGIYDIPAAEYHRDPVPGGSLSASGVKKLMPPSCPALFKAWRDGGSEHKEAFDFGRAAHTRVLGVGDPVVVIDADDWRSAKARAQRDEAYEAGHTPILAKDDAVIE</sequence>